<proteinExistence type="predicted"/>
<dbReference type="Proteomes" id="UP000818624">
    <property type="component" value="Chromosome 3"/>
</dbReference>
<evidence type="ECO:0000313" key="2">
    <source>
        <dbReference type="Proteomes" id="UP000818624"/>
    </source>
</evidence>
<dbReference type="EMBL" id="CP046236">
    <property type="protein sequence ID" value="WFD48485.1"/>
    <property type="molecule type" value="Genomic_DNA"/>
</dbReference>
<reference evidence="1 2" key="1">
    <citation type="journal article" date="2020" name="Elife">
        <title>Loss of centromere function drives karyotype evolution in closely related Malassezia species.</title>
        <authorList>
            <person name="Sankaranarayanan S.R."/>
            <person name="Ianiri G."/>
            <person name="Coelho M.A."/>
            <person name="Reza M.H."/>
            <person name="Thimmappa B.C."/>
            <person name="Ganguly P."/>
            <person name="Vadnala R.N."/>
            <person name="Sun S."/>
            <person name="Siddharthan R."/>
            <person name="Tellgren-Roth C."/>
            <person name="Dawson T.L."/>
            <person name="Heitman J."/>
            <person name="Sanyal K."/>
        </authorList>
    </citation>
    <scope>NUCLEOTIDE SEQUENCE [LARGE SCALE GENOMIC DNA]</scope>
    <source>
        <strain evidence="1">CBS14141</strain>
    </source>
</reference>
<sequence>MAERAAMALRHGAHVVRLPPSALQPPHAAANVRRRPAAQFRSELFSLQLYPLDLTVPDGATTMPRAFGPPWLPWPPKPETHHARHARLANAARAALAGDPDRTRILRTTVFVSKKQVHKHAVVRNRCRTRLIATLRDVVRDPDVPVCDRTCAAAHAVFLYLFHANASLYACPRADIDAALHRALTAVATACTPRARA</sequence>
<accession>A0ABY8EVL2</accession>
<protein>
    <submittedName>
        <fullName evidence="1">Uncharacterized protein</fullName>
    </submittedName>
</protein>
<gene>
    <name evidence="1" type="ORF">GLX27_003155</name>
</gene>
<name>A0ABY8EVL2_MALFU</name>
<evidence type="ECO:0000313" key="1">
    <source>
        <dbReference type="EMBL" id="WFD48485.1"/>
    </source>
</evidence>
<organism evidence="1 2">
    <name type="scientific">Malassezia furfur</name>
    <name type="common">Pityriasis versicolor infection agent</name>
    <name type="synonym">Pityrosporum furfur</name>
    <dbReference type="NCBI Taxonomy" id="55194"/>
    <lineage>
        <taxon>Eukaryota</taxon>
        <taxon>Fungi</taxon>
        <taxon>Dikarya</taxon>
        <taxon>Basidiomycota</taxon>
        <taxon>Ustilaginomycotina</taxon>
        <taxon>Malasseziomycetes</taxon>
        <taxon>Malasseziales</taxon>
        <taxon>Malasseziaceae</taxon>
        <taxon>Malassezia</taxon>
    </lineage>
</organism>
<keyword evidence="2" id="KW-1185">Reference proteome</keyword>